<evidence type="ECO:0000313" key="3">
    <source>
        <dbReference type="Proteomes" id="UP000245942"/>
    </source>
</evidence>
<keyword evidence="3" id="KW-1185">Reference proteome</keyword>
<dbReference type="Proteomes" id="UP000245942">
    <property type="component" value="Unassembled WGS sequence"/>
</dbReference>
<feature type="region of interest" description="Disordered" evidence="1">
    <location>
        <begin position="45"/>
        <end position="65"/>
    </location>
</feature>
<accession>A0A316UEW6</accession>
<dbReference type="RefSeq" id="XP_025348825.1">
    <property type="nucleotide sequence ID" value="XM_025489354.1"/>
</dbReference>
<gene>
    <name evidence="2" type="ORF">BCV69DRAFT_151750</name>
</gene>
<dbReference type="AlphaFoldDB" id="A0A316UEW6"/>
<evidence type="ECO:0000313" key="2">
    <source>
        <dbReference type="EMBL" id="PWN21665.1"/>
    </source>
</evidence>
<proteinExistence type="predicted"/>
<protein>
    <submittedName>
        <fullName evidence="2">Uncharacterized protein</fullName>
    </submittedName>
</protein>
<evidence type="ECO:0000256" key="1">
    <source>
        <dbReference type="SAM" id="MobiDB-lite"/>
    </source>
</evidence>
<organism evidence="2 3">
    <name type="scientific">Pseudomicrostroma glucosiphilum</name>
    <dbReference type="NCBI Taxonomy" id="1684307"/>
    <lineage>
        <taxon>Eukaryota</taxon>
        <taxon>Fungi</taxon>
        <taxon>Dikarya</taxon>
        <taxon>Basidiomycota</taxon>
        <taxon>Ustilaginomycotina</taxon>
        <taxon>Exobasidiomycetes</taxon>
        <taxon>Microstromatales</taxon>
        <taxon>Microstromatales incertae sedis</taxon>
        <taxon>Pseudomicrostroma</taxon>
    </lineage>
</organism>
<dbReference type="GeneID" id="37011088"/>
<sequence length="89" mass="10006">MAERRRALTELTSAPPQSWVTMAAAAPASGSVCWFHQWDVTYTETPRKGRRSQSKTGSPAEDIDWTDGSRHVWLPGWQVRPELPCTLIP</sequence>
<name>A0A316UEW6_9BASI</name>
<dbReference type="EMBL" id="KZ819324">
    <property type="protein sequence ID" value="PWN21665.1"/>
    <property type="molecule type" value="Genomic_DNA"/>
</dbReference>
<reference evidence="2 3" key="1">
    <citation type="journal article" date="2018" name="Mol. Biol. Evol.">
        <title>Broad Genomic Sampling Reveals a Smut Pathogenic Ancestry of the Fungal Clade Ustilaginomycotina.</title>
        <authorList>
            <person name="Kijpornyongpan T."/>
            <person name="Mondo S.J."/>
            <person name="Barry K."/>
            <person name="Sandor L."/>
            <person name="Lee J."/>
            <person name="Lipzen A."/>
            <person name="Pangilinan J."/>
            <person name="LaButti K."/>
            <person name="Hainaut M."/>
            <person name="Henrissat B."/>
            <person name="Grigoriev I.V."/>
            <person name="Spatafora J.W."/>
            <person name="Aime M.C."/>
        </authorList>
    </citation>
    <scope>NUCLEOTIDE SEQUENCE [LARGE SCALE GENOMIC DNA]</scope>
    <source>
        <strain evidence="2 3">MCA 4718</strain>
    </source>
</reference>